<evidence type="ECO:0000256" key="1">
    <source>
        <dbReference type="SAM" id="MobiDB-lite"/>
    </source>
</evidence>
<organism evidence="4 5">
    <name type="scientific">Paenibacillus borealis</name>
    <dbReference type="NCBI Taxonomy" id="160799"/>
    <lineage>
        <taxon>Bacteria</taxon>
        <taxon>Bacillati</taxon>
        <taxon>Bacillota</taxon>
        <taxon>Bacilli</taxon>
        <taxon>Bacillales</taxon>
        <taxon>Paenibacillaceae</taxon>
        <taxon>Paenibacillus</taxon>
    </lineage>
</organism>
<dbReference type="Proteomes" id="UP000187412">
    <property type="component" value="Unassembled WGS sequence"/>
</dbReference>
<evidence type="ECO:0000259" key="3">
    <source>
        <dbReference type="Pfam" id="PF15640"/>
    </source>
</evidence>
<sequence length="874" mass="95692">MGIVEAATGTWNLKCHSPYPVHSIQSIHMERKAGGHARLFLTAVLPEEQQDREIDMTTNGENISLIETGERGQEIRKLFQGIIQEVGVRDVQGVYILELEAVSYSYLLDIEPRIRSFQHSEMECEDVIRQVLSAYPKSDLIDYVSSGTKLGGLTVQYRETDWQFLRRIASRFGAVVIPEVTADAPKLYFGVPDGGYHELKDQNYTVTRDLHALKMSWSAGAADVREADFTSYRVETRRWFGLGDTVQFQEQELRVAAAESRLMQGMLIHTYTLSPHSGIRENEIRNDELAGASLEGKILAVKKDTVKVHLDVDATQAENEASWMPYSAVYASDGGGFYCMPQAGDSVQVYFGSGREQDAFAMGSVRRGSSPSPKTADPATKSWGTNFGKEMRMTDAEMSLIATEGSLYITLDDGGISITSNSGIQMNTVQDLVLDSEKSIEIEAKEILFLQCGDSSLVLDGMSDLRGSSLTMNGIIKLPVQVEDLEPQYEAPFVSEVAVPEEAAPEEQPKKKKKGFWSKVLDVSQTVLDVAGLIPGVGEIADLANAGIYALRGDYTSALLSVGASVPFAGWGPTGVKLGNKVRRVLQKIDLAGQASKAYGAIKTVASKGADVAKAIGRIADTAGDALNAGLGKVLTKAKKLASNVSAFDLAGKLKSGMNTLLEKHSKLKKVLHLAGGMGVNYLATLAMGSGVDALSEHADSNIVKAAVFTLSMLMGRSRLKKGKGGGSKGTGEGDKRANESYDYRKVNKQTNDIGETLATKKQVKQFKEKWGQLGIPVKMDKKGKVLTGNHEAAFDYGKGRIFIKKNPTVVNIYHEGYHAEQWLGIGKDAYMKLSRLDREEYVFEQIMKNQHLFDDASIKHSIEYINRLRLKFK</sequence>
<dbReference type="Pfam" id="PF15640">
    <property type="entry name" value="Tox-MPTase4"/>
    <property type="match status" value="1"/>
</dbReference>
<reference evidence="4 5" key="1">
    <citation type="submission" date="2016-10" db="EMBL/GenBank/DDBJ databases">
        <title>Paenibacillus species isolates.</title>
        <authorList>
            <person name="Beno S.M."/>
        </authorList>
    </citation>
    <scope>NUCLEOTIDE SEQUENCE [LARGE SCALE GENOMIC DNA]</scope>
    <source>
        <strain evidence="4 5">FSL H7-0744</strain>
    </source>
</reference>
<dbReference type="SUPFAM" id="SSF69279">
    <property type="entry name" value="Phage tail proteins"/>
    <property type="match status" value="1"/>
</dbReference>
<feature type="domain" description="Gp5/Type VI secretion system Vgr protein OB-fold" evidence="2">
    <location>
        <begin position="303"/>
        <end position="364"/>
    </location>
</feature>
<dbReference type="InterPro" id="IPR037026">
    <property type="entry name" value="Vgr_OB-fold_dom_sf"/>
</dbReference>
<evidence type="ECO:0000259" key="2">
    <source>
        <dbReference type="Pfam" id="PF04717"/>
    </source>
</evidence>
<dbReference type="Pfam" id="PF04717">
    <property type="entry name" value="Phage_base_V"/>
    <property type="match status" value="1"/>
</dbReference>
<feature type="region of interest" description="Disordered" evidence="1">
    <location>
        <begin position="720"/>
        <end position="739"/>
    </location>
</feature>
<accession>A0ABX3HH33</accession>
<evidence type="ECO:0008006" key="6">
    <source>
        <dbReference type="Google" id="ProtNLM"/>
    </source>
</evidence>
<dbReference type="Gene3D" id="2.40.50.230">
    <property type="entry name" value="Gp5 N-terminal domain"/>
    <property type="match status" value="1"/>
</dbReference>
<dbReference type="EMBL" id="MPTB01000012">
    <property type="protein sequence ID" value="OMD48352.1"/>
    <property type="molecule type" value="Genomic_DNA"/>
</dbReference>
<evidence type="ECO:0000313" key="5">
    <source>
        <dbReference type="Proteomes" id="UP000187412"/>
    </source>
</evidence>
<dbReference type="RefSeq" id="WP_076110606.1">
    <property type="nucleotide sequence ID" value="NZ_MPTB01000012.1"/>
</dbReference>
<feature type="region of interest" description="Disordered" evidence="1">
    <location>
        <begin position="364"/>
        <end position="386"/>
    </location>
</feature>
<dbReference type="SUPFAM" id="SSF69255">
    <property type="entry name" value="gp5 N-terminal domain-like"/>
    <property type="match status" value="1"/>
</dbReference>
<comment type="caution">
    <text evidence="4">The sequence shown here is derived from an EMBL/GenBank/DDBJ whole genome shotgun (WGS) entry which is preliminary data.</text>
</comment>
<evidence type="ECO:0000313" key="4">
    <source>
        <dbReference type="EMBL" id="OMD48352.1"/>
    </source>
</evidence>
<dbReference type="InterPro" id="IPR006531">
    <property type="entry name" value="Gp5/Vgr_OB"/>
</dbReference>
<gene>
    <name evidence="4" type="ORF">BSK56_11250</name>
</gene>
<protein>
    <recommendedName>
        <fullName evidence="6">Gp5/Type VI secretion system Vgr protein OB-fold domain-containing protein</fullName>
    </recommendedName>
</protein>
<dbReference type="InterPro" id="IPR028912">
    <property type="entry name" value="Tox-MPTase4_dom"/>
</dbReference>
<dbReference type="Gene3D" id="3.55.50.10">
    <property type="entry name" value="Baseplate protein-like domains"/>
    <property type="match status" value="1"/>
</dbReference>
<keyword evidence="5" id="KW-1185">Reference proteome</keyword>
<dbReference type="CDD" id="cd20745">
    <property type="entry name" value="FIX_RhsA_AHH_HNH-like"/>
    <property type="match status" value="1"/>
</dbReference>
<name>A0ABX3HH33_PAEBO</name>
<dbReference type="Pfam" id="PF05954">
    <property type="entry name" value="Phage_GPD"/>
    <property type="match status" value="1"/>
</dbReference>
<proteinExistence type="predicted"/>
<feature type="domain" description="Tox-MPTase4" evidence="3">
    <location>
        <begin position="743"/>
        <end position="872"/>
    </location>
</feature>